<dbReference type="KEGG" id="nmy:CJ229_008490"/>
<evidence type="ECO:0000313" key="2">
    <source>
        <dbReference type="EMBL" id="WOS97017.1"/>
    </source>
</evidence>
<gene>
    <name evidence="2" type="ORF">CJ229_008490</name>
</gene>
<evidence type="ECO:0000313" key="3">
    <source>
        <dbReference type="Proteomes" id="UP000243626"/>
    </source>
</evidence>
<dbReference type="Pfam" id="PF06054">
    <property type="entry name" value="CoiA_nuc"/>
    <property type="match status" value="1"/>
</dbReference>
<dbReference type="AlphaFoldDB" id="A0AAF0YM55"/>
<reference evidence="3" key="1">
    <citation type="submission" date="2017-09" db="EMBL/GenBank/DDBJ databases">
        <title>Bacterial strain isolated from the female urinary microbiota.</title>
        <authorList>
            <person name="Thomas-White K."/>
            <person name="Kumar N."/>
            <person name="Forster S."/>
            <person name="Putonti C."/>
            <person name="Lawley T."/>
            <person name="Wolfe A.J."/>
        </authorList>
    </citation>
    <scope>NUCLEOTIDE SEQUENCE [LARGE SCALE GENOMIC DNA]</scope>
    <source>
        <strain evidence="3">UMB0959</strain>
    </source>
</reference>
<protein>
    <submittedName>
        <fullName evidence="2">Competence protein CoiA family protein</fullName>
    </submittedName>
</protein>
<dbReference type="EMBL" id="CP136964">
    <property type="protein sequence ID" value="WOS97017.1"/>
    <property type="molecule type" value="Genomic_DNA"/>
</dbReference>
<proteinExistence type="predicted"/>
<dbReference type="Proteomes" id="UP000243626">
    <property type="component" value="Chromosome"/>
</dbReference>
<sequence length="286" mass="34528">MKKEHFSHISIHMCERHLYNRESELHLKLKHDLYFKFGQIFNVKMEYYLERIQQIPDLLIDDNHAVEIQLSKVSPTIILNRTKGYKKEGIDVTWLLKEEDLILRGNLLYLTQFHYAVMKDFVLYTVNDQLTVKRYVLLKNIEQNKWLFKIETIRYAEIFNHYCPLFSIETRSNDDLLSEIQKERNKRSYLNPTISLLYHLSLNTNHLPKFLYYMTPSERFINNNPLEWKLFLYHAAINKNYDFNQFVKSLSIRKVNGMSEYDIANRLLKEFKEIFRIANKISCIKV</sequence>
<feature type="domain" description="Competence protein CoiA nuclease-like" evidence="1">
    <location>
        <begin position="22"/>
        <end position="121"/>
    </location>
</feature>
<dbReference type="InterPro" id="IPR010330">
    <property type="entry name" value="CoiA_nuc"/>
</dbReference>
<dbReference type="RefSeq" id="WP_102167207.1">
    <property type="nucleotide sequence ID" value="NZ_CP136964.1"/>
</dbReference>
<accession>A0AAF0YM55</accession>
<organism evidence="2 3">
    <name type="scientific">Nosocomiicoccus massiliensis</name>
    <dbReference type="NCBI Taxonomy" id="1232430"/>
    <lineage>
        <taxon>Bacteria</taxon>
        <taxon>Bacillati</taxon>
        <taxon>Bacillota</taxon>
        <taxon>Bacilli</taxon>
        <taxon>Bacillales</taxon>
        <taxon>Staphylococcaceae</taxon>
        <taxon>Nosocomiicoccus</taxon>
    </lineage>
</organism>
<keyword evidence="3" id="KW-1185">Reference proteome</keyword>
<name>A0AAF0YM55_9STAP</name>
<evidence type="ECO:0000259" key="1">
    <source>
        <dbReference type="Pfam" id="PF06054"/>
    </source>
</evidence>